<feature type="domain" description="EamA" evidence="2">
    <location>
        <begin position="145"/>
        <end position="280"/>
    </location>
</feature>
<organism evidence="3 4">
    <name type="scientific">Basilea psittacipulmonis DSM 24701</name>
    <dbReference type="NCBI Taxonomy" id="1072685"/>
    <lineage>
        <taxon>Bacteria</taxon>
        <taxon>Pseudomonadati</taxon>
        <taxon>Pseudomonadota</taxon>
        <taxon>Betaproteobacteria</taxon>
        <taxon>Burkholderiales</taxon>
        <taxon>Alcaligenaceae</taxon>
        <taxon>Basilea</taxon>
    </lineage>
</organism>
<dbReference type="AlphaFoldDB" id="A0A077DD75"/>
<dbReference type="KEGG" id="bpsi:IX83_03865"/>
<protein>
    <recommendedName>
        <fullName evidence="2">EamA domain-containing protein</fullName>
    </recommendedName>
</protein>
<dbReference type="InterPro" id="IPR000620">
    <property type="entry name" value="EamA_dom"/>
</dbReference>
<feature type="transmembrane region" description="Helical" evidence="1">
    <location>
        <begin position="143"/>
        <end position="164"/>
    </location>
</feature>
<dbReference type="PANTHER" id="PTHR22911">
    <property type="entry name" value="ACYL-MALONYL CONDENSING ENZYME-RELATED"/>
    <property type="match status" value="1"/>
</dbReference>
<evidence type="ECO:0000256" key="1">
    <source>
        <dbReference type="SAM" id="Phobius"/>
    </source>
</evidence>
<feature type="transmembrane region" description="Helical" evidence="1">
    <location>
        <begin position="89"/>
        <end position="110"/>
    </location>
</feature>
<feature type="transmembrane region" description="Helical" evidence="1">
    <location>
        <begin position="235"/>
        <end position="253"/>
    </location>
</feature>
<gene>
    <name evidence="3" type="ORF">IX83_03865</name>
</gene>
<dbReference type="PANTHER" id="PTHR22911:SF102">
    <property type="entry name" value="MEMBRANE PROTEIN"/>
    <property type="match status" value="1"/>
</dbReference>
<evidence type="ECO:0000259" key="2">
    <source>
        <dbReference type="Pfam" id="PF00892"/>
    </source>
</evidence>
<sequence>MNSPLLQLAAGCIISGLGSLMVATIDMGIYAIAFWRLFIAAVIFLLIMLFGKFPFPKYKQTFFYAALAGILGAVDLMLWHVSIHAIGPGIATLLNSLQVFFLALIGLFFFRESLSKIQTISILVAVVGIALVVWPEIGLSQEITLGLVTGLLSALAFALSMLSIRSATVQEKMPIFGIMFLIDFVGMLFTLPFAIYFDAQRFFPAVSLDWLNILAYGAVMQCLAWFLISKSISHVRLAIVGLLMLAQPTTALLGDGLFLHRVLDSVQYAGILLTMVAIYFGSKRHGA</sequence>
<dbReference type="SUPFAM" id="SSF103481">
    <property type="entry name" value="Multidrug resistance efflux transporter EmrE"/>
    <property type="match status" value="2"/>
</dbReference>
<dbReference type="GO" id="GO:0016020">
    <property type="term" value="C:membrane"/>
    <property type="evidence" value="ECO:0007669"/>
    <property type="project" value="InterPro"/>
</dbReference>
<dbReference type="eggNOG" id="COG0697">
    <property type="taxonomic scope" value="Bacteria"/>
</dbReference>
<dbReference type="RefSeq" id="WP_038499360.1">
    <property type="nucleotide sequence ID" value="NZ_AFWK01000107.1"/>
</dbReference>
<dbReference type="Pfam" id="PF00892">
    <property type="entry name" value="EamA"/>
    <property type="match status" value="2"/>
</dbReference>
<feature type="transmembrane region" description="Helical" evidence="1">
    <location>
        <begin position="117"/>
        <end position="137"/>
    </location>
</feature>
<dbReference type="OrthoDB" id="5625838at2"/>
<accession>A0A077DD75</accession>
<feature type="transmembrane region" description="Helical" evidence="1">
    <location>
        <begin position="176"/>
        <end position="197"/>
    </location>
</feature>
<name>A0A077DD75_9BURK</name>
<feature type="domain" description="EamA" evidence="2">
    <location>
        <begin position="6"/>
        <end position="133"/>
    </location>
</feature>
<evidence type="ECO:0000313" key="3">
    <source>
        <dbReference type="EMBL" id="AIL32559.1"/>
    </source>
</evidence>
<dbReference type="EMBL" id="CP009238">
    <property type="protein sequence ID" value="AIL32559.1"/>
    <property type="molecule type" value="Genomic_DNA"/>
</dbReference>
<keyword evidence="4" id="KW-1185">Reference proteome</keyword>
<feature type="transmembrane region" description="Helical" evidence="1">
    <location>
        <begin position="209"/>
        <end position="228"/>
    </location>
</feature>
<feature type="transmembrane region" description="Helical" evidence="1">
    <location>
        <begin position="62"/>
        <end position="83"/>
    </location>
</feature>
<keyword evidence="1" id="KW-1133">Transmembrane helix</keyword>
<keyword evidence="1" id="KW-0812">Transmembrane</keyword>
<reference evidence="3 4" key="1">
    <citation type="journal article" date="2014" name="BMC Genomics">
        <title>A genomic perspective on a new bacterial genus and species from the Alcaligenaceae family, Basilea psittacipulmonis.</title>
        <authorList>
            <person name="Whiteson K.L."/>
            <person name="Hernandez D."/>
            <person name="Lazarevic V."/>
            <person name="Gaia N."/>
            <person name="Farinelli L."/>
            <person name="Francois P."/>
            <person name="Pilo P."/>
            <person name="Frey J."/>
            <person name="Schrenzel J."/>
        </authorList>
    </citation>
    <scope>NUCLEOTIDE SEQUENCE [LARGE SCALE GENOMIC DNA]</scope>
    <source>
        <strain evidence="3 4">DSM 24701</strain>
    </source>
</reference>
<evidence type="ECO:0000313" key="4">
    <source>
        <dbReference type="Proteomes" id="UP000028945"/>
    </source>
</evidence>
<feature type="transmembrane region" description="Helical" evidence="1">
    <location>
        <begin position="28"/>
        <end position="50"/>
    </location>
</feature>
<dbReference type="HOGENOM" id="CLU_033863_0_1_4"/>
<dbReference type="Proteomes" id="UP000028945">
    <property type="component" value="Chromosome"/>
</dbReference>
<dbReference type="STRING" id="1072685.IX83_03865"/>
<keyword evidence="1" id="KW-0472">Membrane</keyword>
<feature type="transmembrane region" description="Helical" evidence="1">
    <location>
        <begin position="265"/>
        <end position="282"/>
    </location>
</feature>
<dbReference type="InterPro" id="IPR037185">
    <property type="entry name" value="EmrE-like"/>
</dbReference>
<proteinExistence type="predicted"/>